<dbReference type="EMBL" id="JAGKSQ010000002">
    <property type="protein sequence ID" value="MBP3950805.1"/>
    <property type="molecule type" value="Genomic_DNA"/>
</dbReference>
<sequence>MIIDAHAHLSNTEYGNTEMYLKILKAEGISQGVAVPGAMLDVRKMTDYITGKSKPDNPIPDNKYVEKAMKDHKQIRGFVCLNPHDKDVSKQLEDSKKQGFKGLKLSPLSHQFSFGSKGVASLASLCGDYGFPLYSHVVYNPGASTSKFVQLAKQFPKTNFIIGHMGFGPADLEAVEAARKFKNVFLETSTANFLHIEETVKKIGGSKVIFGSEYPLAHPGNELDKIMRLSIKDDQRDQILSGNIKELLQLK</sequence>
<dbReference type="GO" id="GO:0016787">
    <property type="term" value="F:hydrolase activity"/>
    <property type="evidence" value="ECO:0007669"/>
    <property type="project" value="InterPro"/>
</dbReference>
<dbReference type="Pfam" id="PF04909">
    <property type="entry name" value="Amidohydro_2"/>
    <property type="match status" value="1"/>
</dbReference>
<name>A0A940WYC8_9BACI</name>
<feature type="domain" description="Amidohydrolase-related" evidence="2">
    <location>
        <begin position="3"/>
        <end position="249"/>
    </location>
</feature>
<dbReference type="Gene3D" id="3.20.20.140">
    <property type="entry name" value="Metal-dependent hydrolases"/>
    <property type="match status" value="1"/>
</dbReference>
<keyword evidence="1" id="KW-0456">Lyase</keyword>
<evidence type="ECO:0000313" key="4">
    <source>
        <dbReference type="Proteomes" id="UP000678228"/>
    </source>
</evidence>
<protein>
    <submittedName>
        <fullName evidence="3">Amidohydrolase family protein</fullName>
    </submittedName>
</protein>
<dbReference type="InterPro" id="IPR006680">
    <property type="entry name" value="Amidohydro-rel"/>
</dbReference>
<keyword evidence="4" id="KW-1185">Reference proteome</keyword>
<dbReference type="AlphaFoldDB" id="A0A940WYC8"/>
<evidence type="ECO:0000259" key="2">
    <source>
        <dbReference type="Pfam" id="PF04909"/>
    </source>
</evidence>
<dbReference type="Proteomes" id="UP000678228">
    <property type="component" value="Unassembled WGS sequence"/>
</dbReference>
<dbReference type="InterPro" id="IPR032466">
    <property type="entry name" value="Metal_Hydrolase"/>
</dbReference>
<organism evidence="3 4">
    <name type="scientific">Halalkalibacter suaedae</name>
    <dbReference type="NCBI Taxonomy" id="2822140"/>
    <lineage>
        <taxon>Bacteria</taxon>
        <taxon>Bacillati</taxon>
        <taxon>Bacillota</taxon>
        <taxon>Bacilli</taxon>
        <taxon>Bacillales</taxon>
        <taxon>Bacillaceae</taxon>
        <taxon>Halalkalibacter</taxon>
    </lineage>
</organism>
<dbReference type="RefSeq" id="WP_210596482.1">
    <property type="nucleotide sequence ID" value="NZ_JAGKSQ010000002.1"/>
</dbReference>
<reference evidence="3" key="1">
    <citation type="submission" date="2021-03" db="EMBL/GenBank/DDBJ databases">
        <title>Bacillus suaedae sp. nov., isolated from Suaeda aralocaspica.</title>
        <authorList>
            <person name="Lei R.F.R."/>
        </authorList>
    </citation>
    <scope>NUCLEOTIDE SEQUENCE</scope>
    <source>
        <strain evidence="3">YZJH907-2</strain>
    </source>
</reference>
<proteinExistence type="predicted"/>
<dbReference type="PANTHER" id="PTHR21240">
    <property type="entry name" value="2-AMINO-3-CARBOXYLMUCONATE-6-SEMIALDEHYDE DECARBOXYLASE"/>
    <property type="match status" value="1"/>
</dbReference>
<gene>
    <name evidence="3" type="ORF">J7W16_06625</name>
</gene>
<dbReference type="SUPFAM" id="SSF51556">
    <property type="entry name" value="Metallo-dependent hydrolases"/>
    <property type="match status" value="1"/>
</dbReference>
<comment type="caution">
    <text evidence="3">The sequence shown here is derived from an EMBL/GenBank/DDBJ whole genome shotgun (WGS) entry which is preliminary data.</text>
</comment>
<evidence type="ECO:0000313" key="3">
    <source>
        <dbReference type="EMBL" id="MBP3950805.1"/>
    </source>
</evidence>
<accession>A0A940WYC8</accession>
<dbReference type="GO" id="GO:0016831">
    <property type="term" value="F:carboxy-lyase activity"/>
    <property type="evidence" value="ECO:0007669"/>
    <property type="project" value="InterPro"/>
</dbReference>
<evidence type="ECO:0000256" key="1">
    <source>
        <dbReference type="ARBA" id="ARBA00023239"/>
    </source>
</evidence>
<dbReference type="InterPro" id="IPR032465">
    <property type="entry name" value="ACMSD"/>
</dbReference>